<dbReference type="OrthoDB" id="108365at2759"/>
<gene>
    <name evidence="2" type="ORF">J1N35_034900</name>
</gene>
<dbReference type="Gene3D" id="3.20.20.60">
    <property type="entry name" value="Phosphoenolpyruvate-binding domains"/>
    <property type="match status" value="1"/>
</dbReference>
<organism evidence="2 3">
    <name type="scientific">Gossypium stocksii</name>
    <dbReference type="NCBI Taxonomy" id="47602"/>
    <lineage>
        <taxon>Eukaryota</taxon>
        <taxon>Viridiplantae</taxon>
        <taxon>Streptophyta</taxon>
        <taxon>Embryophyta</taxon>
        <taxon>Tracheophyta</taxon>
        <taxon>Spermatophyta</taxon>
        <taxon>Magnoliopsida</taxon>
        <taxon>eudicotyledons</taxon>
        <taxon>Gunneridae</taxon>
        <taxon>Pentapetalae</taxon>
        <taxon>rosids</taxon>
        <taxon>malvids</taxon>
        <taxon>Malvales</taxon>
        <taxon>Malvaceae</taxon>
        <taxon>Malvoideae</taxon>
        <taxon>Gossypium</taxon>
    </lineage>
</organism>
<dbReference type="GO" id="GO:0004743">
    <property type="term" value="F:pyruvate kinase activity"/>
    <property type="evidence" value="ECO:0007669"/>
    <property type="project" value="InterPro"/>
</dbReference>
<proteinExistence type="predicted"/>
<dbReference type="AlphaFoldDB" id="A0A9D3USX1"/>
<keyword evidence="3" id="KW-1185">Reference proteome</keyword>
<dbReference type="GO" id="GO:0030955">
    <property type="term" value="F:potassium ion binding"/>
    <property type="evidence" value="ECO:0007669"/>
    <property type="project" value="InterPro"/>
</dbReference>
<dbReference type="Pfam" id="PF00224">
    <property type="entry name" value="PK"/>
    <property type="match status" value="1"/>
</dbReference>
<feature type="domain" description="Pyruvate kinase barrel" evidence="1">
    <location>
        <begin position="19"/>
        <end position="54"/>
    </location>
</feature>
<evidence type="ECO:0000313" key="3">
    <source>
        <dbReference type="Proteomes" id="UP000828251"/>
    </source>
</evidence>
<dbReference type="InterPro" id="IPR040442">
    <property type="entry name" value="Pyrv_kinase-like_dom_sf"/>
</dbReference>
<dbReference type="Proteomes" id="UP000828251">
    <property type="component" value="Unassembled WGS sequence"/>
</dbReference>
<dbReference type="InterPro" id="IPR015793">
    <property type="entry name" value="Pyrv_Knase_brl"/>
</dbReference>
<name>A0A9D3USX1_9ROSI</name>
<dbReference type="SUPFAM" id="SSF51621">
    <property type="entry name" value="Phosphoenolpyruvate/pyruvate domain"/>
    <property type="match status" value="1"/>
</dbReference>
<dbReference type="GO" id="GO:0000287">
    <property type="term" value="F:magnesium ion binding"/>
    <property type="evidence" value="ECO:0007669"/>
    <property type="project" value="InterPro"/>
</dbReference>
<evidence type="ECO:0000313" key="2">
    <source>
        <dbReference type="EMBL" id="KAH1056835.1"/>
    </source>
</evidence>
<dbReference type="InterPro" id="IPR015813">
    <property type="entry name" value="Pyrv/PenolPyrv_kinase-like_dom"/>
</dbReference>
<protein>
    <recommendedName>
        <fullName evidence="1">Pyruvate kinase barrel domain-containing protein</fullName>
    </recommendedName>
</protein>
<evidence type="ECO:0000259" key="1">
    <source>
        <dbReference type="Pfam" id="PF00224"/>
    </source>
</evidence>
<comment type="caution">
    <text evidence="2">The sequence shown here is derived from an EMBL/GenBank/DDBJ whole genome shotgun (WGS) entry which is preliminary data.</text>
</comment>
<reference evidence="2 3" key="1">
    <citation type="journal article" date="2021" name="Plant Biotechnol. J.">
        <title>Multi-omics assisted identification of the key and species-specific regulatory components of drought-tolerant mechanisms in Gossypium stocksii.</title>
        <authorList>
            <person name="Yu D."/>
            <person name="Ke L."/>
            <person name="Zhang D."/>
            <person name="Wu Y."/>
            <person name="Sun Y."/>
            <person name="Mei J."/>
            <person name="Sun J."/>
            <person name="Sun Y."/>
        </authorList>
    </citation>
    <scope>NUCLEOTIDE SEQUENCE [LARGE SCALE GENOMIC DNA]</scope>
    <source>
        <strain evidence="3">cv. E1</strain>
        <tissue evidence="2">Leaf</tissue>
    </source>
</reference>
<dbReference type="EMBL" id="JAIQCV010000010">
    <property type="protein sequence ID" value="KAH1056835.1"/>
    <property type="molecule type" value="Genomic_DNA"/>
</dbReference>
<accession>A0A9D3USX1</accession>
<sequence length="63" mass="6939">MNINTDGILNELPNDGCITRTKIICTLGLASRLVSMIKKLLTVDVNVARFNFSMEAMNITGRP</sequence>